<name>A0A5K1URF2_ENTHI</name>
<dbReference type="Gene3D" id="1.25.10.10">
    <property type="entry name" value="Leucine-rich Repeat Variant"/>
    <property type="match status" value="1"/>
</dbReference>
<dbReference type="VEuPathDB" id="AmoebaDB:KM1_280920"/>
<dbReference type="VEuPathDB" id="AmoebaDB:EHI5A_216980"/>
<reference evidence="1 2" key="1">
    <citation type="submission" date="2016-05" db="EMBL/GenBank/DDBJ databases">
        <title>First whole genome sequencing of Entamoeba histolytica HM1:IMSS-clone-6.</title>
        <authorList>
            <person name="Mukherjee Avik.K."/>
            <person name="Izumyama S."/>
            <person name="Nakada-Tsukui K."/>
            <person name="Nozaki T."/>
        </authorList>
    </citation>
    <scope>NUCLEOTIDE SEQUENCE [LARGE SCALE GENOMIC DNA]</scope>
    <source>
        <strain evidence="1 2">HM1:IMSS clone 6</strain>
    </source>
</reference>
<accession>A0A5K1URF2</accession>
<comment type="caution">
    <text evidence="1">The sequence shown here is derived from an EMBL/GenBank/DDBJ whole genome shotgun (WGS) entry which is preliminary data.</text>
</comment>
<organism evidence="1 2">
    <name type="scientific">Entamoeba histolytica</name>
    <dbReference type="NCBI Taxonomy" id="5759"/>
    <lineage>
        <taxon>Eukaryota</taxon>
        <taxon>Amoebozoa</taxon>
        <taxon>Evosea</taxon>
        <taxon>Archamoebae</taxon>
        <taxon>Mastigamoebida</taxon>
        <taxon>Entamoebidae</taxon>
        <taxon>Entamoeba</taxon>
    </lineage>
</organism>
<gene>
    <name evidence="1" type="ORF">CL6EHI_199720</name>
</gene>
<dbReference type="OMA" id="MLANNAM"/>
<dbReference type="InterPro" id="IPR011989">
    <property type="entry name" value="ARM-like"/>
</dbReference>
<dbReference type="AlphaFoldDB" id="A0A5K1URF2"/>
<protein>
    <submittedName>
        <fullName evidence="1">Uncharacterized protein</fullName>
    </submittedName>
</protein>
<sequence>MEKKDNIEKTLMSIIENIKKNRKLVEQNVSNLSIVFNIIRENSENISGENIETIIKETIKTIDSNKEVEQLNVIGIAICTYCLPLIRKEKINNLIVDYVKTFPNEFETEALISLTIVIYEFMVMTGNKSINKQYYFGYSIMVLNKYSTNEDIVEYSMRLLCRIIKGDGVLITNIVDKEIWTMLMTVSGKYYNNFQIQKYLLRILNQIISNLTSKENKEIITQYYLNRIQESEGEIKELLYNGIYYCTKQSINNTDFVNSILQIIGEELKEDKENNSIVISNCFGILNNLQEQQIDIFINSTIIDNIIQLTIKYMNDIVIQKYGIHLLRLSSFHDKFYCNESLLSIRKSITLYKTDNQILEDSCVICYNLYLNEEDIEKKENIKTVVNLIKETNSTNKIIYAIWYALSNHLTLNFVH</sequence>
<dbReference type="Proteomes" id="UP000078387">
    <property type="component" value="Unassembled WGS sequence"/>
</dbReference>
<dbReference type="InterPro" id="IPR016024">
    <property type="entry name" value="ARM-type_fold"/>
</dbReference>
<dbReference type="EMBL" id="BDEQ01000001">
    <property type="protein sequence ID" value="GAT97378.1"/>
    <property type="molecule type" value="Genomic_DNA"/>
</dbReference>
<proteinExistence type="predicted"/>
<dbReference type="SUPFAM" id="SSF48371">
    <property type="entry name" value="ARM repeat"/>
    <property type="match status" value="1"/>
</dbReference>
<dbReference type="VEuPathDB" id="AmoebaDB:EHI_199720"/>
<evidence type="ECO:0000313" key="2">
    <source>
        <dbReference type="Proteomes" id="UP000078387"/>
    </source>
</evidence>
<evidence type="ECO:0000313" key="1">
    <source>
        <dbReference type="EMBL" id="GAT97378.1"/>
    </source>
</evidence>